<feature type="compositionally biased region" description="Low complexity" evidence="1">
    <location>
        <begin position="35"/>
        <end position="47"/>
    </location>
</feature>
<organism evidence="3 4">
    <name type="scientific">Micromonospora sonneratiae</name>
    <dbReference type="NCBI Taxonomy" id="1184706"/>
    <lineage>
        <taxon>Bacteria</taxon>
        <taxon>Bacillati</taxon>
        <taxon>Actinomycetota</taxon>
        <taxon>Actinomycetes</taxon>
        <taxon>Micromonosporales</taxon>
        <taxon>Micromonosporaceae</taxon>
        <taxon>Micromonospora</taxon>
    </lineage>
</organism>
<dbReference type="EMBL" id="JBHTMP010000004">
    <property type="protein sequence ID" value="MFD1320349.1"/>
    <property type="molecule type" value="Genomic_DNA"/>
</dbReference>
<feature type="signal peptide" evidence="2">
    <location>
        <begin position="1"/>
        <end position="21"/>
    </location>
</feature>
<sequence length="189" mass="19629">MKIRSIAVLLGAAGLTVGLSACGGGYDTPEATSNAAPAPVATTEAAPKQAGTPQVLTVAKVDKFEPFLVNAKGRTIYRFDNDLTQPPTTRCLADCAKTWEPVLVGTGGLQISGNQIEQDQVGTIARPDGGEQVTLKGWPLYYFKDDLRLGQTAGHGVGGKWFAITPTGGKAQRVAGGQDSTQSGGGYTY</sequence>
<feature type="chain" id="PRO_5045104055" description="Lipoprotein with Yx(FWY)xxD motif" evidence="2">
    <location>
        <begin position="22"/>
        <end position="189"/>
    </location>
</feature>
<dbReference type="Proteomes" id="UP001597260">
    <property type="component" value="Unassembled WGS sequence"/>
</dbReference>
<dbReference type="Pfam" id="PF03640">
    <property type="entry name" value="Lipoprotein_15"/>
    <property type="match status" value="2"/>
</dbReference>
<evidence type="ECO:0000313" key="3">
    <source>
        <dbReference type="EMBL" id="MFD1320349.1"/>
    </source>
</evidence>
<evidence type="ECO:0000256" key="2">
    <source>
        <dbReference type="SAM" id="SignalP"/>
    </source>
</evidence>
<proteinExistence type="predicted"/>
<accession>A0ABW3Y7C2</accession>
<dbReference type="InterPro" id="IPR005297">
    <property type="entry name" value="Lipoprotein_repeat"/>
</dbReference>
<dbReference type="PANTHER" id="PTHR39335:SF1">
    <property type="entry name" value="BLL4220 PROTEIN"/>
    <property type="match status" value="1"/>
</dbReference>
<evidence type="ECO:0008006" key="5">
    <source>
        <dbReference type="Google" id="ProtNLM"/>
    </source>
</evidence>
<reference evidence="4" key="1">
    <citation type="journal article" date="2019" name="Int. J. Syst. Evol. Microbiol.">
        <title>The Global Catalogue of Microorganisms (GCM) 10K type strain sequencing project: providing services to taxonomists for standard genome sequencing and annotation.</title>
        <authorList>
            <consortium name="The Broad Institute Genomics Platform"/>
            <consortium name="The Broad Institute Genome Sequencing Center for Infectious Disease"/>
            <person name="Wu L."/>
            <person name="Ma J."/>
        </authorList>
    </citation>
    <scope>NUCLEOTIDE SEQUENCE [LARGE SCALE GENOMIC DNA]</scope>
    <source>
        <strain evidence="4">JCM 31037</strain>
    </source>
</reference>
<evidence type="ECO:0000256" key="1">
    <source>
        <dbReference type="SAM" id="MobiDB-lite"/>
    </source>
</evidence>
<keyword evidence="4" id="KW-1185">Reference proteome</keyword>
<feature type="region of interest" description="Disordered" evidence="1">
    <location>
        <begin position="31"/>
        <end position="51"/>
    </location>
</feature>
<gene>
    <name evidence="3" type="ORF">ACFQ4H_04500</name>
</gene>
<comment type="caution">
    <text evidence="3">The sequence shown here is derived from an EMBL/GenBank/DDBJ whole genome shotgun (WGS) entry which is preliminary data.</text>
</comment>
<feature type="region of interest" description="Disordered" evidence="1">
    <location>
        <begin position="170"/>
        <end position="189"/>
    </location>
</feature>
<dbReference type="PROSITE" id="PS51257">
    <property type="entry name" value="PROKAR_LIPOPROTEIN"/>
    <property type="match status" value="1"/>
</dbReference>
<evidence type="ECO:0000313" key="4">
    <source>
        <dbReference type="Proteomes" id="UP001597260"/>
    </source>
</evidence>
<dbReference type="RefSeq" id="WP_377567254.1">
    <property type="nucleotide sequence ID" value="NZ_JBHTMP010000004.1"/>
</dbReference>
<protein>
    <recommendedName>
        <fullName evidence="5">Lipoprotein with Yx(FWY)xxD motif</fullName>
    </recommendedName>
</protein>
<keyword evidence="2" id="KW-0732">Signal</keyword>
<name>A0ABW3Y7C2_9ACTN</name>
<dbReference type="PANTHER" id="PTHR39335">
    <property type="entry name" value="BLL4220 PROTEIN"/>
    <property type="match status" value="1"/>
</dbReference>